<feature type="compositionally biased region" description="Low complexity" evidence="1">
    <location>
        <begin position="60"/>
        <end position="73"/>
    </location>
</feature>
<feature type="region of interest" description="Disordered" evidence="1">
    <location>
        <begin position="325"/>
        <end position="400"/>
    </location>
</feature>
<dbReference type="OrthoDB" id="10508250at2759"/>
<reference evidence="4" key="1">
    <citation type="journal article" date="2013" name="Genome Announc.">
        <title>Genome sequence of the basidiomycetous yeast Pseudozyma antarctica T-34, a producer of the glycolipid biosurfactants mannosylerythritol lipids.</title>
        <authorList>
            <person name="Morita T."/>
            <person name="Koike H."/>
            <person name="Koyama Y."/>
            <person name="Hagiwara H."/>
            <person name="Ito E."/>
            <person name="Fukuoka T."/>
            <person name="Imura T."/>
            <person name="Machida M."/>
            <person name="Kitamoto D."/>
        </authorList>
    </citation>
    <scope>NUCLEOTIDE SEQUENCE [LARGE SCALE GENOMIC DNA]</scope>
    <source>
        <strain evidence="4">T-34</strain>
    </source>
</reference>
<proteinExistence type="predicted"/>
<dbReference type="EMBL" id="DF196771">
    <property type="protein sequence ID" value="GAC71704.1"/>
    <property type="molecule type" value="Genomic_DNA"/>
</dbReference>
<dbReference type="CDD" id="cd12087">
    <property type="entry name" value="TM_EGFR-like"/>
    <property type="match status" value="1"/>
</dbReference>
<feature type="compositionally biased region" description="Polar residues" evidence="1">
    <location>
        <begin position="88"/>
        <end position="106"/>
    </location>
</feature>
<keyword evidence="2" id="KW-0472">Membrane</keyword>
<feature type="compositionally biased region" description="Polar residues" evidence="1">
    <location>
        <begin position="390"/>
        <end position="400"/>
    </location>
</feature>
<feature type="transmembrane region" description="Helical" evidence="2">
    <location>
        <begin position="231"/>
        <end position="253"/>
    </location>
</feature>
<protein>
    <submittedName>
        <fullName evidence="3">Uncharacterized protein</fullName>
    </submittedName>
</protein>
<dbReference type="AlphaFoldDB" id="M9LT65"/>
<name>M9LT65_PSEA3</name>
<feature type="compositionally biased region" description="Low complexity" evidence="1">
    <location>
        <begin position="146"/>
        <end position="176"/>
    </location>
</feature>
<dbReference type="Proteomes" id="UP000011976">
    <property type="component" value="Unassembled WGS sequence"/>
</dbReference>
<sequence>MVKLAAWLAGRPVAMQLLVCIVIGLRMVSATVQAFTCSLRQTPSVAQTQEPHPLMANSWQQPQYAKQPPKAQARAVRHRPQQVAADFSEQSRNVPTGALLQQQDEAPSSSLSTGPSSNSSNSSLGLPSSIDPSSSLDPDPLDQDEPSSANSTLSDTPLPLSSTPASPALDPPATSSNLPIPNPPAQQNGGGQTNTTAPNPSTTSSNIASQARPIQGQEQDGRSRSTSRTQAIVAGVTVPVGVVALGLVAFLILHKQRRQRAQSAETQRGDSDPEQNLPPSSTPADAATLQTLGEAHGAAEETASETSTVVPHVPINEQIEELDEEHADIEAVDGDAAQRGRSQAGVASEAEGSRGAVGRSSPPQGRARSLKRKPPPPLTASIDTMPSRPTLFQQDQSRAQ</sequence>
<evidence type="ECO:0000256" key="1">
    <source>
        <dbReference type="SAM" id="MobiDB-lite"/>
    </source>
</evidence>
<gene>
    <name evidence="3" type="ORF">PANT_5d00027</name>
</gene>
<feature type="region of interest" description="Disordered" evidence="1">
    <location>
        <begin position="58"/>
        <end position="226"/>
    </location>
</feature>
<keyword evidence="2" id="KW-1133">Transmembrane helix</keyword>
<evidence type="ECO:0000313" key="4">
    <source>
        <dbReference type="Proteomes" id="UP000011976"/>
    </source>
</evidence>
<evidence type="ECO:0000313" key="3">
    <source>
        <dbReference type="EMBL" id="GAC71704.1"/>
    </source>
</evidence>
<keyword evidence="2" id="KW-0812">Transmembrane</keyword>
<feature type="compositionally biased region" description="Low complexity" evidence="1">
    <location>
        <begin position="107"/>
        <end position="138"/>
    </location>
</feature>
<feature type="compositionally biased region" description="Low complexity" evidence="1">
    <location>
        <begin position="193"/>
        <end position="206"/>
    </location>
</feature>
<accession>M9LT65</accession>
<evidence type="ECO:0000256" key="2">
    <source>
        <dbReference type="SAM" id="Phobius"/>
    </source>
</evidence>
<feature type="region of interest" description="Disordered" evidence="1">
    <location>
        <begin position="261"/>
        <end position="285"/>
    </location>
</feature>
<organism evidence="3 4">
    <name type="scientific">Pseudozyma antarctica (strain T-34)</name>
    <name type="common">Yeast</name>
    <name type="synonym">Candida antarctica</name>
    <dbReference type="NCBI Taxonomy" id="1151754"/>
    <lineage>
        <taxon>Eukaryota</taxon>
        <taxon>Fungi</taxon>
        <taxon>Dikarya</taxon>
        <taxon>Basidiomycota</taxon>
        <taxon>Ustilaginomycotina</taxon>
        <taxon>Ustilaginomycetes</taxon>
        <taxon>Ustilaginales</taxon>
        <taxon>Ustilaginaceae</taxon>
        <taxon>Moesziomyces</taxon>
    </lineage>
</organism>